<name>A0A5K7ZC26_9BACT</name>
<dbReference type="KEGG" id="dwd:DSCW_57320"/>
<dbReference type="AlphaFoldDB" id="A0A5K7ZC26"/>
<keyword evidence="2" id="KW-1185">Reference proteome</keyword>
<evidence type="ECO:0000313" key="1">
    <source>
        <dbReference type="EMBL" id="BBO78315.1"/>
    </source>
</evidence>
<dbReference type="RefSeq" id="WP_155306962.1">
    <property type="nucleotide sequence ID" value="NZ_AP021875.1"/>
</dbReference>
<organism evidence="1 2">
    <name type="scientific">Desulfosarcina widdelii</name>
    <dbReference type="NCBI Taxonomy" id="947919"/>
    <lineage>
        <taxon>Bacteria</taxon>
        <taxon>Pseudomonadati</taxon>
        <taxon>Thermodesulfobacteriota</taxon>
        <taxon>Desulfobacteria</taxon>
        <taxon>Desulfobacterales</taxon>
        <taxon>Desulfosarcinaceae</taxon>
        <taxon>Desulfosarcina</taxon>
    </lineage>
</organism>
<reference evidence="1 2" key="1">
    <citation type="submission" date="2019-11" db="EMBL/GenBank/DDBJ databases">
        <title>Comparative genomics of hydrocarbon-degrading Desulfosarcina strains.</title>
        <authorList>
            <person name="Watanabe M."/>
            <person name="Kojima H."/>
            <person name="Fukui M."/>
        </authorList>
    </citation>
    <scope>NUCLEOTIDE SEQUENCE [LARGE SCALE GENOMIC DNA]</scope>
    <source>
        <strain evidence="1 2">PP31</strain>
    </source>
</reference>
<dbReference type="OrthoDB" id="5432631at2"/>
<evidence type="ECO:0000313" key="2">
    <source>
        <dbReference type="Proteomes" id="UP000427769"/>
    </source>
</evidence>
<dbReference type="Proteomes" id="UP000427769">
    <property type="component" value="Chromosome"/>
</dbReference>
<sequence length="61" mass="6361">MLSTDKITNAFAAICEEAEKIQSQDVSDEVKTGVATIISIAKHQSDIRGAAKGSCTAHAKA</sequence>
<dbReference type="EMBL" id="AP021875">
    <property type="protein sequence ID" value="BBO78315.1"/>
    <property type="molecule type" value="Genomic_DNA"/>
</dbReference>
<gene>
    <name evidence="1" type="ORF">DSCW_57320</name>
</gene>
<protein>
    <submittedName>
        <fullName evidence="1">Uncharacterized protein</fullName>
    </submittedName>
</protein>
<proteinExistence type="predicted"/>
<accession>A0A5K7ZC26</accession>